<dbReference type="OrthoDB" id="2112831at2"/>
<dbReference type="InterPro" id="IPR045527">
    <property type="entry name" value="DUF6470"/>
</dbReference>
<reference evidence="1 2" key="1">
    <citation type="submission" date="2018-05" db="EMBL/GenBank/DDBJ databases">
        <title>Paenibacillus flagellatus sp. nov., isolated from selenium mineral soil.</title>
        <authorList>
            <person name="Dai X."/>
        </authorList>
    </citation>
    <scope>NUCLEOTIDE SEQUENCE [LARGE SCALE GENOMIC DNA]</scope>
    <source>
        <strain evidence="1 2">DXL2</strain>
    </source>
</reference>
<name>A0A2V5JWT0_9BACL</name>
<accession>A0A2V5JWT0</accession>
<dbReference type="EMBL" id="QJVJ01000014">
    <property type="protein sequence ID" value="PYI51178.1"/>
    <property type="molecule type" value="Genomic_DNA"/>
</dbReference>
<comment type="caution">
    <text evidence="1">The sequence shown here is derived from an EMBL/GenBank/DDBJ whole genome shotgun (WGS) entry which is preliminary data.</text>
</comment>
<proteinExistence type="predicted"/>
<evidence type="ECO:0000313" key="1">
    <source>
        <dbReference type="EMBL" id="PYI51178.1"/>
    </source>
</evidence>
<organism evidence="1 2">
    <name type="scientific">Paenibacillus flagellatus</name>
    <dbReference type="NCBI Taxonomy" id="2211139"/>
    <lineage>
        <taxon>Bacteria</taxon>
        <taxon>Bacillati</taxon>
        <taxon>Bacillota</taxon>
        <taxon>Bacilli</taxon>
        <taxon>Bacillales</taxon>
        <taxon>Paenibacillaceae</taxon>
        <taxon>Paenibacillus</taxon>
    </lineage>
</organism>
<gene>
    <name evidence="1" type="ORF">DLM86_26175</name>
</gene>
<dbReference type="Proteomes" id="UP000247476">
    <property type="component" value="Unassembled WGS sequence"/>
</dbReference>
<sequence>MPSIPQIQISQQYARIGIDADLGRYEMKQPRPTFELEQPQATMEMRQPLGELEIDQSKAWDALGRANILVVMNRIYSQARDIALQGIAKIVEDGNRMAAINKTSADAIPELASDVTVSFPDFQYAGEAAFDNVDIQYTARKPEVRITPGQIKLNTHPNPPEVEYFRGKLDIYMQQYNKVEITPPAIDIRA</sequence>
<dbReference type="AlphaFoldDB" id="A0A2V5JWT0"/>
<dbReference type="Pfam" id="PF20074">
    <property type="entry name" value="DUF6470"/>
    <property type="match status" value="1"/>
</dbReference>
<dbReference type="RefSeq" id="WP_110843022.1">
    <property type="nucleotide sequence ID" value="NZ_QJVJ01000014.1"/>
</dbReference>
<protein>
    <submittedName>
        <fullName evidence="1">Uncharacterized protein</fullName>
    </submittedName>
</protein>
<evidence type="ECO:0000313" key="2">
    <source>
        <dbReference type="Proteomes" id="UP000247476"/>
    </source>
</evidence>
<keyword evidence="2" id="KW-1185">Reference proteome</keyword>